<proteinExistence type="predicted"/>
<dbReference type="KEGG" id="bfu:BCIN_04g00590"/>
<dbReference type="RefSeq" id="XP_001554447.1">
    <property type="nucleotide sequence ID" value="XM_001554397.2"/>
</dbReference>
<dbReference type="OrthoDB" id="3938544at2759"/>
<feature type="compositionally biased region" description="Basic and acidic residues" evidence="1">
    <location>
        <begin position="44"/>
        <end position="57"/>
    </location>
</feature>
<gene>
    <name evidence="2" type="ORF">BCIN_04g00590</name>
</gene>
<dbReference type="OMA" id="YFFRRYQ"/>
<feature type="region of interest" description="Disordered" evidence="1">
    <location>
        <begin position="1"/>
        <end position="30"/>
    </location>
</feature>
<dbReference type="Proteomes" id="UP000001798">
    <property type="component" value="Chromosome 4"/>
</dbReference>
<reference evidence="2 3" key="3">
    <citation type="journal article" date="2017" name="Mol. Plant Pathol.">
        <title>A gapless genome sequence of the fungus Botrytis cinerea.</title>
        <authorList>
            <person name="Van Kan J.A."/>
            <person name="Stassen J.H."/>
            <person name="Mosbach A."/>
            <person name="Van Der Lee T.A."/>
            <person name="Faino L."/>
            <person name="Farmer A.D."/>
            <person name="Papasotiriou D.G."/>
            <person name="Zhou S."/>
            <person name="Seidl M.F."/>
            <person name="Cottam E."/>
            <person name="Edel D."/>
            <person name="Hahn M."/>
            <person name="Schwartz D.C."/>
            <person name="Dietrich R.A."/>
            <person name="Widdison S."/>
            <person name="Scalliet G."/>
        </authorList>
    </citation>
    <scope>NUCLEOTIDE SEQUENCE [LARGE SCALE GENOMIC DNA]</scope>
    <source>
        <strain evidence="2 3">B05.10</strain>
    </source>
</reference>
<evidence type="ECO:0000313" key="3">
    <source>
        <dbReference type="Proteomes" id="UP000001798"/>
    </source>
</evidence>
<reference evidence="2 3" key="1">
    <citation type="journal article" date="2011" name="PLoS Genet.">
        <title>Genomic analysis of the necrotrophic fungal pathogens Sclerotinia sclerotiorum and Botrytis cinerea.</title>
        <authorList>
            <person name="Amselem J."/>
            <person name="Cuomo C.A."/>
            <person name="van Kan J.A."/>
            <person name="Viaud M."/>
            <person name="Benito E.P."/>
            <person name="Couloux A."/>
            <person name="Coutinho P.M."/>
            <person name="de Vries R.P."/>
            <person name="Dyer P.S."/>
            <person name="Fillinger S."/>
            <person name="Fournier E."/>
            <person name="Gout L."/>
            <person name="Hahn M."/>
            <person name="Kohn L."/>
            <person name="Lapalu N."/>
            <person name="Plummer K.M."/>
            <person name="Pradier J.M."/>
            <person name="Quevillon E."/>
            <person name="Sharon A."/>
            <person name="Simon A."/>
            <person name="ten Have A."/>
            <person name="Tudzynski B."/>
            <person name="Tudzynski P."/>
            <person name="Wincker P."/>
            <person name="Andrew M."/>
            <person name="Anthouard V."/>
            <person name="Beever R.E."/>
            <person name="Beffa R."/>
            <person name="Benoit I."/>
            <person name="Bouzid O."/>
            <person name="Brault B."/>
            <person name="Chen Z."/>
            <person name="Choquer M."/>
            <person name="Collemare J."/>
            <person name="Cotton P."/>
            <person name="Danchin E.G."/>
            <person name="Da Silva C."/>
            <person name="Gautier A."/>
            <person name="Giraud C."/>
            <person name="Giraud T."/>
            <person name="Gonzalez C."/>
            <person name="Grossetete S."/>
            <person name="Guldener U."/>
            <person name="Henrissat B."/>
            <person name="Howlett B.J."/>
            <person name="Kodira C."/>
            <person name="Kretschmer M."/>
            <person name="Lappartient A."/>
            <person name="Leroch M."/>
            <person name="Levis C."/>
            <person name="Mauceli E."/>
            <person name="Neuveglise C."/>
            <person name="Oeser B."/>
            <person name="Pearson M."/>
            <person name="Poulain J."/>
            <person name="Poussereau N."/>
            <person name="Quesneville H."/>
            <person name="Rascle C."/>
            <person name="Schumacher J."/>
            <person name="Segurens B."/>
            <person name="Sexton A."/>
            <person name="Silva E."/>
            <person name="Sirven C."/>
            <person name="Soanes D.M."/>
            <person name="Talbot N.J."/>
            <person name="Templeton M."/>
            <person name="Yandava C."/>
            <person name="Yarden O."/>
            <person name="Zeng Q."/>
            <person name="Rollins J.A."/>
            <person name="Lebrun M.H."/>
            <person name="Dickman M."/>
        </authorList>
    </citation>
    <scope>NUCLEOTIDE SEQUENCE [LARGE SCALE GENOMIC DNA]</scope>
    <source>
        <strain evidence="2 3">B05.10</strain>
    </source>
</reference>
<dbReference type="GeneID" id="5434958"/>
<dbReference type="VEuPathDB" id="FungiDB:Bcin04g00590"/>
<accession>A0A384JE09</accession>
<evidence type="ECO:0000313" key="2">
    <source>
        <dbReference type="EMBL" id="ATZ48836.1"/>
    </source>
</evidence>
<reference evidence="2 3" key="2">
    <citation type="journal article" date="2012" name="Eukaryot. Cell">
        <title>Genome update of Botrytis cinerea strains B05.10 and T4.</title>
        <authorList>
            <person name="Staats M."/>
            <person name="van Kan J.A."/>
        </authorList>
    </citation>
    <scope>NUCLEOTIDE SEQUENCE [LARGE SCALE GENOMIC DNA]</scope>
    <source>
        <strain evidence="2 3">B05.10</strain>
    </source>
</reference>
<dbReference type="EMBL" id="CP009808">
    <property type="protein sequence ID" value="ATZ48836.1"/>
    <property type="molecule type" value="Genomic_DNA"/>
</dbReference>
<feature type="region of interest" description="Disordered" evidence="1">
    <location>
        <begin position="44"/>
        <end position="68"/>
    </location>
</feature>
<keyword evidence="3" id="KW-1185">Reference proteome</keyword>
<organism evidence="2 3">
    <name type="scientific">Botryotinia fuckeliana (strain B05.10)</name>
    <name type="common">Noble rot fungus</name>
    <name type="synonym">Botrytis cinerea</name>
    <dbReference type="NCBI Taxonomy" id="332648"/>
    <lineage>
        <taxon>Eukaryota</taxon>
        <taxon>Fungi</taxon>
        <taxon>Dikarya</taxon>
        <taxon>Ascomycota</taxon>
        <taxon>Pezizomycotina</taxon>
        <taxon>Leotiomycetes</taxon>
        <taxon>Helotiales</taxon>
        <taxon>Sclerotiniaceae</taxon>
        <taxon>Botrytis</taxon>
    </lineage>
</organism>
<evidence type="ECO:0000256" key="1">
    <source>
        <dbReference type="SAM" id="MobiDB-lite"/>
    </source>
</evidence>
<protein>
    <submittedName>
        <fullName evidence="2">Uncharacterized protein</fullName>
    </submittedName>
</protein>
<dbReference type="AlphaFoldDB" id="A0A384JE09"/>
<name>A0A384JE09_BOTFB</name>
<sequence length="136" mass="16188">MSDSTEENPLFAIEYDSSDESTPDTTEKVPRDFQSEENFQTVRREWKARSESGEIHKTLPPLPLNPRSKPQTAQFLYAIEELYFYRKFEEAKKLSERILEQDDLMEDFRAVVEKYERRCGERLGVGREKEKEEEEK</sequence>